<evidence type="ECO:0000313" key="2">
    <source>
        <dbReference type="EMBL" id="EED66923.1"/>
    </source>
</evidence>
<protein>
    <submittedName>
        <fullName evidence="2">Transferase hexapeptide repeat containing protein</fullName>
    </submittedName>
</protein>
<dbReference type="PANTHER" id="PTHR43300">
    <property type="entry name" value="ACETYLTRANSFERASE"/>
    <property type="match status" value="1"/>
</dbReference>
<evidence type="ECO:0000256" key="1">
    <source>
        <dbReference type="ARBA" id="ARBA00007274"/>
    </source>
</evidence>
<dbReference type="Gene3D" id="2.160.10.10">
    <property type="entry name" value="Hexapeptide repeat proteins"/>
    <property type="match status" value="1"/>
</dbReference>
<gene>
    <name evidence="2" type="ORF">CtesDRAFT_PD1869</name>
</gene>
<comment type="caution">
    <text evidence="2">The sequence shown here is derived from an EMBL/GenBank/DDBJ whole genome shotgun (WGS) entry which is preliminary data.</text>
</comment>
<proteinExistence type="inferred from homology"/>
<accession>B7X5D1</accession>
<dbReference type="AlphaFoldDB" id="B7X5D1"/>
<dbReference type="InterPro" id="IPR011004">
    <property type="entry name" value="Trimer_LpxA-like_sf"/>
</dbReference>
<dbReference type="Pfam" id="PF00132">
    <property type="entry name" value="Hexapep"/>
    <property type="match status" value="1"/>
</dbReference>
<evidence type="ECO:0000313" key="3">
    <source>
        <dbReference type="Proteomes" id="UP000003039"/>
    </source>
</evidence>
<dbReference type="EMBL" id="AAUJ02000001">
    <property type="protein sequence ID" value="EED66923.1"/>
    <property type="molecule type" value="Genomic_DNA"/>
</dbReference>
<dbReference type="Proteomes" id="UP000003039">
    <property type="component" value="Unassembled WGS sequence"/>
</dbReference>
<dbReference type="eggNOG" id="COG0110">
    <property type="taxonomic scope" value="Bacteria"/>
</dbReference>
<sequence>MTKYLSPIIESSSNNEWCSFAEDEVKLKSCNLFGVSWFGFASYGNNITVRSYVEVGRYCSIGRDVILGLGHHDYTNISTSPYFEKVGFNNNKIKLACENPKRRVIIGNDVWIGDKAMVVSGVSVGDGCVIAAGSVVTKDVPPYSIVAGVPAKVIKNRFPDEVISELIDIKYWAYDPVEVQLIMQYSISVEDFLQKFKDNKKSIGYFSANHKKIVP</sequence>
<dbReference type="GO" id="GO:0016740">
    <property type="term" value="F:transferase activity"/>
    <property type="evidence" value="ECO:0007669"/>
    <property type="project" value="UniProtKB-KW"/>
</dbReference>
<name>B7X5D1_COMTK</name>
<dbReference type="OrthoDB" id="272049at2"/>
<dbReference type="InterPro" id="IPR050179">
    <property type="entry name" value="Trans_hexapeptide_repeat"/>
</dbReference>
<keyword evidence="2" id="KW-0808">Transferase</keyword>
<dbReference type="RefSeq" id="WP_003054145.1">
    <property type="nucleotide sequence ID" value="NZ_AAUJ02000001.1"/>
</dbReference>
<organism evidence="2 3">
    <name type="scientific">Comamonas testosteroni (strain DSM 14576 / KF-1)</name>
    <name type="common">Pseudomonas testosteroni</name>
    <dbReference type="NCBI Taxonomy" id="399795"/>
    <lineage>
        <taxon>Bacteria</taxon>
        <taxon>Pseudomonadati</taxon>
        <taxon>Pseudomonadota</taxon>
        <taxon>Betaproteobacteria</taxon>
        <taxon>Burkholderiales</taxon>
        <taxon>Comamonadaceae</taxon>
        <taxon>Comamonas</taxon>
    </lineage>
</organism>
<dbReference type="SUPFAM" id="SSF51161">
    <property type="entry name" value="Trimeric LpxA-like enzymes"/>
    <property type="match status" value="1"/>
</dbReference>
<dbReference type="PANTHER" id="PTHR43300:SF11">
    <property type="entry name" value="ACETYLTRANSFERASE RV3034C-RELATED"/>
    <property type="match status" value="1"/>
</dbReference>
<dbReference type="CDD" id="cd03349">
    <property type="entry name" value="LbH_XAT"/>
    <property type="match status" value="1"/>
</dbReference>
<dbReference type="InterPro" id="IPR001451">
    <property type="entry name" value="Hexapep"/>
</dbReference>
<reference evidence="2 3" key="1">
    <citation type="journal article" date="2004" name="Appl. Environ. Microbiol.">
        <title>Mineralization of individual congeners of linear alkylbenzenesulfonate by defined pairs of heterotrophic bacteria.</title>
        <authorList>
            <person name="Schleheck D."/>
            <person name="Knepper T.P."/>
            <person name="Fischer K."/>
            <person name="Cook A.M."/>
        </authorList>
    </citation>
    <scope>NUCLEOTIDE SEQUENCE [LARGE SCALE GENOMIC DNA]</scope>
    <source>
        <strain evidence="3">DSM 14576 / KF-1</strain>
    </source>
</reference>
<comment type="similarity">
    <text evidence="1">Belongs to the transferase hexapeptide repeat family.</text>
</comment>